<dbReference type="PANTHER" id="PTHR47199">
    <property type="entry name" value="PHOTOSYSTEM II STABILITY/ASSEMBLY FACTOR HCF136, CHLOROPLASTIC"/>
    <property type="match status" value="1"/>
</dbReference>
<keyword evidence="1" id="KW-0732">Signal</keyword>
<organism evidence="3 4">
    <name type="scientific">Pseudomonas aegrilactucae</name>
    <dbReference type="NCBI Taxonomy" id="2854028"/>
    <lineage>
        <taxon>Bacteria</taxon>
        <taxon>Pseudomonadati</taxon>
        <taxon>Pseudomonadota</taxon>
        <taxon>Gammaproteobacteria</taxon>
        <taxon>Pseudomonadales</taxon>
        <taxon>Pseudomonadaceae</taxon>
        <taxon>Pseudomonas</taxon>
    </lineage>
</organism>
<evidence type="ECO:0000313" key="4">
    <source>
        <dbReference type="Proteomes" id="UP001106592"/>
    </source>
</evidence>
<dbReference type="Proteomes" id="UP001106592">
    <property type="component" value="Unassembled WGS sequence"/>
</dbReference>
<evidence type="ECO:0000313" key="3">
    <source>
        <dbReference type="EMBL" id="MBV6289572.1"/>
    </source>
</evidence>
<accession>A0A9Q2XNQ4</accession>
<dbReference type="PANTHER" id="PTHR47199:SF2">
    <property type="entry name" value="PHOTOSYSTEM II STABILITY_ASSEMBLY FACTOR HCF136, CHLOROPLASTIC"/>
    <property type="match status" value="1"/>
</dbReference>
<dbReference type="InterPro" id="IPR028203">
    <property type="entry name" value="PSII_CF48-like_dom"/>
</dbReference>
<reference evidence="3" key="2">
    <citation type="journal article" date="2023" name="Plant Pathol.">
        <title>Dismantling and reorganizing Pseudomonas marginalis sensu#lato.</title>
        <authorList>
            <person name="Sawada H."/>
            <person name="Fujikawa T."/>
            <person name="Satou M."/>
        </authorList>
    </citation>
    <scope>NUCLEOTIDE SEQUENCE</scope>
    <source>
        <strain evidence="3">MAFF 301350</strain>
    </source>
</reference>
<dbReference type="GO" id="GO:0016787">
    <property type="term" value="F:hydrolase activity"/>
    <property type="evidence" value="ECO:0007669"/>
    <property type="project" value="UniProtKB-KW"/>
</dbReference>
<evidence type="ECO:0000259" key="2">
    <source>
        <dbReference type="Pfam" id="PF14870"/>
    </source>
</evidence>
<keyword evidence="4" id="KW-1185">Reference proteome</keyword>
<feature type="domain" description="Photosynthesis system II assembly factor Ycf48/Hcf136-like" evidence="2">
    <location>
        <begin position="48"/>
        <end position="127"/>
    </location>
</feature>
<dbReference type="Pfam" id="PF14870">
    <property type="entry name" value="PSII_BNR"/>
    <property type="match status" value="2"/>
</dbReference>
<evidence type="ECO:0000256" key="1">
    <source>
        <dbReference type="SAM" id="SignalP"/>
    </source>
</evidence>
<feature type="chain" id="PRO_5040347205" evidence="1">
    <location>
        <begin position="33"/>
        <end position="374"/>
    </location>
</feature>
<dbReference type="RefSeq" id="WP_217977527.1">
    <property type="nucleotide sequence ID" value="NZ_JAHTBI010000085.1"/>
</dbReference>
<dbReference type="AlphaFoldDB" id="A0A9Q2XNQ4"/>
<comment type="caution">
    <text evidence="3">The sequence shown here is derived from an EMBL/GenBank/DDBJ whole genome shotgun (WGS) entry which is preliminary data.</text>
</comment>
<proteinExistence type="predicted"/>
<gene>
    <name evidence="3" type="ORF">KUO17_21490</name>
</gene>
<keyword evidence="3" id="KW-0378">Hydrolase</keyword>
<name>A0A9Q2XNQ4_9PSED</name>
<feature type="domain" description="Photosynthesis system II assembly factor Ycf48/Hcf136-like" evidence="2">
    <location>
        <begin position="170"/>
        <end position="328"/>
    </location>
</feature>
<dbReference type="EMBL" id="JAHTBI010000085">
    <property type="protein sequence ID" value="MBV6289572.1"/>
    <property type="molecule type" value="Genomic_DNA"/>
</dbReference>
<protein>
    <submittedName>
        <fullName evidence="3">Glycosyl hydrolase</fullName>
    </submittedName>
</protein>
<reference evidence="3" key="1">
    <citation type="journal article" date="2022" name="Int. J. Syst. Evol. Microbiol.">
        <title>Pseudomonas aegrilactucae sp. nov. and Pseudomonas morbosilactucae sp. nov., pathogens causing bacterial rot of lettuce in Japan.</title>
        <authorList>
            <person name="Sawada H."/>
            <person name="Fujikawa T."/>
            <person name="Satou M."/>
        </authorList>
    </citation>
    <scope>NUCLEOTIDE SEQUENCE</scope>
    <source>
        <strain evidence="3">MAFF 301350</strain>
    </source>
</reference>
<feature type="signal peptide" evidence="1">
    <location>
        <begin position="1"/>
        <end position="32"/>
    </location>
</feature>
<sequence>MATPITLNALAARTLVPLALCALSLGAAPASAAQADAALYQRPALHSELAARSLMLDVTHAGEQLLAVGERGFILRSQDNGHSWQQVPSPVSVTLTQVTFATPTQGWAVGHAGVILHSSDGGRSWVKQLDGNQAAQLAVDAATAALAEQPDEERQRHVDEARQLVEDGPDKPFLAVHFFDAQRGLVVGAYGLALATVDGGQHWRSISQQIDNPSALHLYDILEVNGTLFIAAEQGLLLRSTDQGEHFSAIDTPTTGTFFGLLAGGGQSLLAFGLRGKILRSEDLGASWQSIANDQPVTLTAGTRASDGTLLLVDETGRVLISQDDGRHFSAAPTQASSLTSLSTTGDGRFMLAGARGLSAFSLQDGQRSSAREQ</sequence>